<accession>A0A2Z7D530</accession>
<evidence type="ECO:0000313" key="2">
    <source>
        <dbReference type="Proteomes" id="UP000250235"/>
    </source>
</evidence>
<name>A0A2Z7D530_9LAMI</name>
<keyword evidence="2" id="KW-1185">Reference proteome</keyword>
<dbReference type="AlphaFoldDB" id="A0A2Z7D530"/>
<protein>
    <submittedName>
        <fullName evidence="1">Pentatricopeptide repeat-containing protein</fullName>
    </submittedName>
</protein>
<gene>
    <name evidence="1" type="ORF">F511_42076</name>
</gene>
<organism evidence="1 2">
    <name type="scientific">Dorcoceras hygrometricum</name>
    <dbReference type="NCBI Taxonomy" id="472368"/>
    <lineage>
        <taxon>Eukaryota</taxon>
        <taxon>Viridiplantae</taxon>
        <taxon>Streptophyta</taxon>
        <taxon>Embryophyta</taxon>
        <taxon>Tracheophyta</taxon>
        <taxon>Spermatophyta</taxon>
        <taxon>Magnoliopsida</taxon>
        <taxon>eudicotyledons</taxon>
        <taxon>Gunneridae</taxon>
        <taxon>Pentapetalae</taxon>
        <taxon>asterids</taxon>
        <taxon>lamiids</taxon>
        <taxon>Lamiales</taxon>
        <taxon>Gesneriaceae</taxon>
        <taxon>Didymocarpoideae</taxon>
        <taxon>Trichosporeae</taxon>
        <taxon>Loxocarpinae</taxon>
        <taxon>Dorcoceras</taxon>
    </lineage>
</organism>
<reference evidence="1 2" key="1">
    <citation type="journal article" date="2015" name="Proc. Natl. Acad. Sci. U.S.A.">
        <title>The resurrection genome of Boea hygrometrica: A blueprint for survival of dehydration.</title>
        <authorList>
            <person name="Xiao L."/>
            <person name="Yang G."/>
            <person name="Zhang L."/>
            <person name="Yang X."/>
            <person name="Zhao S."/>
            <person name="Ji Z."/>
            <person name="Zhou Q."/>
            <person name="Hu M."/>
            <person name="Wang Y."/>
            <person name="Chen M."/>
            <person name="Xu Y."/>
            <person name="Jin H."/>
            <person name="Xiao X."/>
            <person name="Hu G."/>
            <person name="Bao F."/>
            <person name="Hu Y."/>
            <person name="Wan P."/>
            <person name="Li L."/>
            <person name="Deng X."/>
            <person name="Kuang T."/>
            <person name="Xiang C."/>
            <person name="Zhu J.K."/>
            <person name="Oliver M.J."/>
            <person name="He Y."/>
        </authorList>
    </citation>
    <scope>NUCLEOTIDE SEQUENCE [LARGE SCALE GENOMIC DNA]</scope>
    <source>
        <strain evidence="2">cv. XS01</strain>
    </source>
</reference>
<proteinExistence type="predicted"/>
<evidence type="ECO:0000313" key="1">
    <source>
        <dbReference type="EMBL" id="KZV54734.1"/>
    </source>
</evidence>
<sequence>MVSQGAAESHDRMRAARDGVTFVVRPNHPGHGASHGSVERVRLDLRVVQPEQVVRTVETAGVHVKEILSLPYVEELTTGVTKLEEVENAENAAGYGLENSKLNGGVEGKAALQVKC</sequence>
<dbReference type="EMBL" id="KQ989192">
    <property type="protein sequence ID" value="KZV54734.1"/>
    <property type="molecule type" value="Genomic_DNA"/>
</dbReference>
<dbReference type="Proteomes" id="UP000250235">
    <property type="component" value="Unassembled WGS sequence"/>
</dbReference>